<dbReference type="GO" id="GO:0003677">
    <property type="term" value="F:DNA binding"/>
    <property type="evidence" value="ECO:0007669"/>
    <property type="project" value="InterPro"/>
</dbReference>
<feature type="region of interest" description="Disordered" evidence="10">
    <location>
        <begin position="860"/>
        <end position="917"/>
    </location>
</feature>
<dbReference type="PROSITE" id="PS51217">
    <property type="entry name" value="UVRD_HELICASE_CTER"/>
    <property type="match status" value="1"/>
</dbReference>
<accession>A0AAW0EUX7</accession>
<dbReference type="InterPro" id="IPR014017">
    <property type="entry name" value="DNA_helicase_UvrD-like_C"/>
</dbReference>
<dbReference type="AlphaFoldDB" id="A0AAW0EUX7"/>
<dbReference type="GO" id="GO:0016787">
    <property type="term" value="F:hydrolase activity"/>
    <property type="evidence" value="ECO:0007669"/>
    <property type="project" value="UniProtKB-UniRule"/>
</dbReference>
<feature type="compositionally biased region" description="Polar residues" evidence="10">
    <location>
        <begin position="775"/>
        <end position="793"/>
    </location>
</feature>
<dbReference type="EC" id="5.6.2.4" evidence="7"/>
<keyword evidence="3 9" id="KW-0347">Helicase</keyword>
<dbReference type="EMBL" id="JAECZO010000109">
    <property type="protein sequence ID" value="KAK7197529.1"/>
    <property type="molecule type" value="Genomic_DNA"/>
</dbReference>
<comment type="caution">
    <text evidence="13">The sequence shown here is derived from an EMBL/GenBank/DDBJ whole genome shotgun (WGS) entry which is preliminary data.</text>
</comment>
<feature type="compositionally biased region" description="Low complexity" evidence="10">
    <location>
        <begin position="879"/>
        <end position="891"/>
    </location>
</feature>
<keyword evidence="4 9" id="KW-0067">ATP-binding</keyword>
<dbReference type="Pfam" id="PF13361">
    <property type="entry name" value="UvrD_C"/>
    <property type="match status" value="2"/>
</dbReference>
<dbReference type="Gene3D" id="1.10.486.10">
    <property type="entry name" value="PCRA, domain 4"/>
    <property type="match status" value="1"/>
</dbReference>
<dbReference type="CDD" id="cd17932">
    <property type="entry name" value="DEXQc_UvrD"/>
    <property type="match status" value="1"/>
</dbReference>
<evidence type="ECO:0000256" key="5">
    <source>
        <dbReference type="ARBA" id="ARBA00023235"/>
    </source>
</evidence>
<sequence length="1095" mass="117988">MQEVRDALVAVSEGSHSGVPLPHHSAAAPPPHVARAPRTSFAYTSRPSPSDTSVAASQRQPAVNVVAPHTATTGVSSSVDDGQRCSVRDASAEATSTSSPPPPPPLAAASAPPHSCLPALSRMDASQARAVTHPVGAALLLQAGAGSGKTQTMAARIAFLLQSGVPGHSILGICFTRQAAETLRERVRSTLPPSLATHAHALKLKTFHAFGLECLRRFGTLAADTPVLDARQQHQLARRVVDTYAQREKSSEAVADLVDYVNRVKTMKVPPIPQSDPGVQDAYLFPYYQRALHEEQNAVDFGDLQQMFYELLRPVAATAPEGCGGGAQADVEQQQQQQQQQQPSPSPPERGRLVPSYVCRALRTEYTHFVVDEFQDFNEIQVELLALLAGDACRVTCVGDPNQCIYTWRGALPNVFGVWKKRFPQTTLLTLAMNYRSDGPIVEAANRVVAATQVAHHHREERAVTLVQCANEEEEAQAVPLVVEHVLRRRDASLSYGDVVILCRSRKRVQFFCDVLQSQRIPVRQLKGMAVDHLATMRSLLALLRLCVSPHGPEGDADVRTVLHTAPLHRLPAGAAKKFLFSLDSVCQARRTTEAAHIRTWRHTMQVEDDSIGTGTGGGGGGGRGAATAAASSAETHSFFAVLQELVYHNFAREAFPKLDVSKKNQKSIRSLVRIVVHAKDLLAQPSCDVEHLLRYVLREGGYDSDSTVTVAARTATAASGAKRSRDLVDEDGDAGEAPVRRSATSSYQPRVAALLMDQCASQHNQQQQQQQQQRPQLHSSSAAAAPCHTTNGGVWERRHNTGRRSGTAAVGGGGAEEEDILPAEEEAAVWREQRMNLSELVLHTCRTVQATLQREVAHELDNDGGAGEGRGDTETPLPHAHAASPSNSNSRSQPFSRLAGADNSMSNGSTTTTTTTVMQALRPPAVVLRRILDEFVSLVSSDDYGPMRDGGGGPDDTAAAADPARPSSHWIGHVTVGTVHRAKGMEWPAVLLPGCWVGEYPVRPREEEKRVFYVGMSRAMKHLICFTAAAREGGTSGVAAATSSTPAAVVDVLASHSHSNTLEPTPYLAAVGDKLERVAYMDLKTAYLKEQGYM</sequence>
<feature type="domain" description="UvrD-like helicase C-terminal" evidence="12">
    <location>
        <begin position="433"/>
        <end position="783"/>
    </location>
</feature>
<proteinExistence type="predicted"/>
<feature type="binding site" evidence="9">
    <location>
        <begin position="143"/>
        <end position="150"/>
    </location>
    <ligand>
        <name>ATP</name>
        <dbReference type="ChEBI" id="CHEBI:30616"/>
    </ligand>
</feature>
<dbReference type="SUPFAM" id="SSF52540">
    <property type="entry name" value="P-loop containing nucleoside triphosphate hydrolases"/>
    <property type="match status" value="2"/>
</dbReference>
<keyword evidence="2 9" id="KW-0378">Hydrolase</keyword>
<dbReference type="InterPro" id="IPR000212">
    <property type="entry name" value="DNA_helicase_UvrD/REP"/>
</dbReference>
<feature type="compositionally biased region" description="Low complexity" evidence="10">
    <location>
        <begin position="333"/>
        <end position="343"/>
    </location>
</feature>
<feature type="compositionally biased region" description="Low complexity" evidence="10">
    <location>
        <begin position="956"/>
        <end position="965"/>
    </location>
</feature>
<dbReference type="GO" id="GO:0005524">
    <property type="term" value="F:ATP binding"/>
    <property type="evidence" value="ECO:0007669"/>
    <property type="project" value="UniProtKB-UniRule"/>
</dbReference>
<evidence type="ECO:0000256" key="10">
    <source>
        <dbReference type="SAM" id="MobiDB-lite"/>
    </source>
</evidence>
<feature type="compositionally biased region" description="Polar residues" evidence="10">
    <location>
        <begin position="70"/>
        <end position="80"/>
    </location>
</feature>
<evidence type="ECO:0000313" key="14">
    <source>
        <dbReference type="Proteomes" id="UP001430356"/>
    </source>
</evidence>
<feature type="region of interest" description="Disordered" evidence="10">
    <location>
        <begin position="322"/>
        <end position="352"/>
    </location>
</feature>
<evidence type="ECO:0000256" key="8">
    <source>
        <dbReference type="ARBA" id="ARBA00048988"/>
    </source>
</evidence>
<feature type="compositionally biased region" description="Basic and acidic residues" evidence="10">
    <location>
        <begin position="81"/>
        <end position="91"/>
    </location>
</feature>
<dbReference type="PROSITE" id="PS51198">
    <property type="entry name" value="UVRD_HELICASE_ATP_BIND"/>
    <property type="match status" value="1"/>
</dbReference>
<dbReference type="PANTHER" id="PTHR11070:SF2">
    <property type="entry name" value="ATP-DEPENDENT DNA HELICASE SRS2"/>
    <property type="match status" value="1"/>
</dbReference>
<feature type="compositionally biased region" description="Low complexity" evidence="10">
    <location>
        <begin position="20"/>
        <end position="37"/>
    </location>
</feature>
<dbReference type="Gene3D" id="3.40.50.300">
    <property type="entry name" value="P-loop containing nucleotide triphosphate hydrolases"/>
    <property type="match status" value="4"/>
</dbReference>
<keyword evidence="1 9" id="KW-0547">Nucleotide-binding</keyword>
<dbReference type="GO" id="GO:0000725">
    <property type="term" value="P:recombinational repair"/>
    <property type="evidence" value="ECO:0007669"/>
    <property type="project" value="TreeGrafter"/>
</dbReference>
<dbReference type="Proteomes" id="UP001430356">
    <property type="component" value="Unassembled WGS sequence"/>
</dbReference>
<dbReference type="PANTHER" id="PTHR11070">
    <property type="entry name" value="UVRD / RECB / PCRA DNA HELICASE FAMILY MEMBER"/>
    <property type="match status" value="1"/>
</dbReference>
<evidence type="ECO:0000256" key="3">
    <source>
        <dbReference type="ARBA" id="ARBA00022806"/>
    </source>
</evidence>
<evidence type="ECO:0000259" key="11">
    <source>
        <dbReference type="PROSITE" id="PS51198"/>
    </source>
</evidence>
<feature type="region of interest" description="Disordered" evidence="10">
    <location>
        <begin position="1"/>
        <end position="115"/>
    </location>
</feature>
<comment type="catalytic activity">
    <reaction evidence="8">
        <text>ATP + H2O = ADP + phosphate + H(+)</text>
        <dbReference type="Rhea" id="RHEA:13065"/>
        <dbReference type="ChEBI" id="CHEBI:15377"/>
        <dbReference type="ChEBI" id="CHEBI:15378"/>
        <dbReference type="ChEBI" id="CHEBI:30616"/>
        <dbReference type="ChEBI" id="CHEBI:43474"/>
        <dbReference type="ChEBI" id="CHEBI:456216"/>
        <dbReference type="EC" id="5.6.2.4"/>
    </reaction>
</comment>
<feature type="region of interest" description="Disordered" evidence="10">
    <location>
        <begin position="944"/>
        <end position="967"/>
    </location>
</feature>
<evidence type="ECO:0000256" key="4">
    <source>
        <dbReference type="ARBA" id="ARBA00022840"/>
    </source>
</evidence>
<name>A0AAW0EUX7_9TRYP</name>
<feature type="domain" description="UvrD-like helicase ATP-binding" evidence="11">
    <location>
        <begin position="122"/>
        <end position="438"/>
    </location>
</feature>
<dbReference type="InterPro" id="IPR014016">
    <property type="entry name" value="UvrD-like_ATP-bd"/>
</dbReference>
<protein>
    <recommendedName>
        <fullName evidence="7">DNA 3'-5' helicase</fullName>
        <ecNumber evidence="7">5.6.2.4</ecNumber>
    </recommendedName>
</protein>
<dbReference type="GO" id="GO:0043138">
    <property type="term" value="F:3'-5' DNA helicase activity"/>
    <property type="evidence" value="ECO:0007669"/>
    <property type="project" value="UniProtKB-EC"/>
</dbReference>
<dbReference type="InterPro" id="IPR027417">
    <property type="entry name" value="P-loop_NTPase"/>
</dbReference>
<comment type="catalytic activity">
    <reaction evidence="6">
        <text>Couples ATP hydrolysis with the unwinding of duplex DNA by translocating in the 3'-5' direction.</text>
        <dbReference type="EC" id="5.6.2.4"/>
    </reaction>
</comment>
<feature type="compositionally biased region" description="Polar residues" evidence="10">
    <location>
        <begin position="41"/>
        <end position="61"/>
    </location>
</feature>
<organism evidence="13 14">
    <name type="scientific">Novymonas esmeraldas</name>
    <dbReference type="NCBI Taxonomy" id="1808958"/>
    <lineage>
        <taxon>Eukaryota</taxon>
        <taxon>Discoba</taxon>
        <taxon>Euglenozoa</taxon>
        <taxon>Kinetoplastea</taxon>
        <taxon>Metakinetoplastina</taxon>
        <taxon>Trypanosomatida</taxon>
        <taxon>Trypanosomatidae</taxon>
        <taxon>Novymonas</taxon>
    </lineage>
</organism>
<evidence type="ECO:0000256" key="1">
    <source>
        <dbReference type="ARBA" id="ARBA00022741"/>
    </source>
</evidence>
<dbReference type="Pfam" id="PF00580">
    <property type="entry name" value="UvrD-helicase"/>
    <property type="match status" value="1"/>
</dbReference>
<dbReference type="GO" id="GO:0005634">
    <property type="term" value="C:nucleus"/>
    <property type="evidence" value="ECO:0007669"/>
    <property type="project" value="TreeGrafter"/>
</dbReference>
<evidence type="ECO:0000256" key="6">
    <source>
        <dbReference type="ARBA" id="ARBA00034617"/>
    </source>
</evidence>
<feature type="region of interest" description="Disordered" evidence="10">
    <location>
        <begin position="761"/>
        <end position="821"/>
    </location>
</feature>
<evidence type="ECO:0000256" key="9">
    <source>
        <dbReference type="PROSITE-ProRule" id="PRU00560"/>
    </source>
</evidence>
<feature type="region of interest" description="Disordered" evidence="10">
    <location>
        <begin position="716"/>
        <end position="747"/>
    </location>
</feature>
<reference evidence="13 14" key="1">
    <citation type="journal article" date="2021" name="MBio">
        <title>A New Model Trypanosomatid, Novymonas esmeraldas: Genomic Perception of Its 'Candidatus Pandoraea novymonadis' Endosymbiont.</title>
        <authorList>
            <person name="Zakharova A."/>
            <person name="Saura A."/>
            <person name="Butenko A."/>
            <person name="Podesvova L."/>
            <person name="Warmusova S."/>
            <person name="Kostygov A.Y."/>
            <person name="Nenarokova A."/>
            <person name="Lukes J."/>
            <person name="Opperdoes F.R."/>
            <person name="Yurchenko V."/>
        </authorList>
    </citation>
    <scope>NUCLEOTIDE SEQUENCE [LARGE SCALE GENOMIC DNA]</scope>
    <source>
        <strain evidence="13 14">E262AT.01</strain>
    </source>
</reference>
<evidence type="ECO:0000256" key="2">
    <source>
        <dbReference type="ARBA" id="ARBA00022801"/>
    </source>
</evidence>
<evidence type="ECO:0000259" key="12">
    <source>
        <dbReference type="PROSITE" id="PS51217"/>
    </source>
</evidence>
<evidence type="ECO:0000313" key="13">
    <source>
        <dbReference type="EMBL" id="KAK7197529.1"/>
    </source>
</evidence>
<keyword evidence="5" id="KW-0413">Isomerase</keyword>
<keyword evidence="14" id="KW-1185">Reference proteome</keyword>
<gene>
    <name evidence="13" type="ORF">NESM_000702700</name>
</gene>
<evidence type="ECO:0000256" key="7">
    <source>
        <dbReference type="ARBA" id="ARBA00034808"/>
    </source>
</evidence>